<evidence type="ECO:0000313" key="1">
    <source>
        <dbReference type="EMBL" id="AOK22719.1"/>
    </source>
</evidence>
<dbReference type="AlphaFoldDB" id="A0AAU8UAB5"/>
<name>A0AAU8UAB5_9BURK</name>
<reference evidence="1 2" key="1">
    <citation type="submission" date="2015-12" db="EMBL/GenBank/DDBJ databases">
        <title>Diversity of Burkholderia near neighbor genomes.</title>
        <authorList>
            <person name="Sahl J."/>
            <person name="Wagner D."/>
            <person name="Keim P."/>
        </authorList>
    </citation>
    <scope>NUCLEOTIDE SEQUENCE [LARGE SCALE GENOMIC DNA]</scope>
    <source>
        <strain evidence="1 2">MSMB1189WGS</strain>
    </source>
</reference>
<organism evidence="1 2">
    <name type="scientific">Burkholderia ubonensis</name>
    <dbReference type="NCBI Taxonomy" id="101571"/>
    <lineage>
        <taxon>Bacteria</taxon>
        <taxon>Pseudomonadati</taxon>
        <taxon>Pseudomonadota</taxon>
        <taxon>Betaproteobacteria</taxon>
        <taxon>Burkholderiales</taxon>
        <taxon>Burkholderiaceae</taxon>
        <taxon>Burkholderia</taxon>
        <taxon>Burkholderia cepacia complex</taxon>
    </lineage>
</organism>
<proteinExistence type="predicted"/>
<evidence type="ECO:0000313" key="2">
    <source>
        <dbReference type="Proteomes" id="UP000095100"/>
    </source>
</evidence>
<dbReference type="Proteomes" id="UP000095100">
    <property type="component" value="Chromosome 1"/>
</dbReference>
<gene>
    <name evidence="1" type="ORF">WK67_08150</name>
</gene>
<dbReference type="EMBL" id="CP013446">
    <property type="protein sequence ID" value="AOK22719.1"/>
    <property type="molecule type" value="Genomic_DNA"/>
</dbReference>
<protein>
    <submittedName>
        <fullName evidence="1">Uncharacterized protein</fullName>
    </submittedName>
</protein>
<sequence>MQLMLSQSLDEFQRLLRQRNAMRFLRFHTSSRDVPNASKQIEFIPRRAADLATSGCGEYQEEQGGTSAIRKLVFCEVACDEFGDLAPGHGRLVFRFGRLFGEDVIDDRDGICCDMTMRPCPLHHCVHALASAARRFRLR</sequence>
<accession>A0AAU8UAB5</accession>